<sequence length="79" mass="9193">MVNWPDPDSDDLPGVHWKTRPLVEPAAGRPFVWLDDEVTDADRRWVAEHHPGRALLHRVDPHRGLRDADFVVVEEWLQP</sequence>
<organism evidence="1 2">
    <name type="scientific">Streptomyces turgidiscabies</name>
    <dbReference type="NCBI Taxonomy" id="85558"/>
    <lineage>
        <taxon>Bacteria</taxon>
        <taxon>Bacillati</taxon>
        <taxon>Actinomycetota</taxon>
        <taxon>Actinomycetes</taxon>
        <taxon>Kitasatosporales</taxon>
        <taxon>Streptomycetaceae</taxon>
        <taxon>Streptomyces</taxon>
    </lineage>
</organism>
<protein>
    <submittedName>
        <fullName evidence="1">Uncharacterized protein</fullName>
    </submittedName>
</protein>
<evidence type="ECO:0000313" key="1">
    <source>
        <dbReference type="EMBL" id="MDQ0934362.1"/>
    </source>
</evidence>
<accession>A0ABU0RQV6</accession>
<proteinExistence type="predicted"/>
<dbReference type="Proteomes" id="UP001223072">
    <property type="component" value="Unassembled WGS sequence"/>
</dbReference>
<dbReference type="EMBL" id="JAUSZS010000004">
    <property type="protein sequence ID" value="MDQ0934362.1"/>
    <property type="molecule type" value="Genomic_DNA"/>
</dbReference>
<name>A0ABU0RQV6_9ACTN</name>
<evidence type="ECO:0000313" key="2">
    <source>
        <dbReference type="Proteomes" id="UP001223072"/>
    </source>
</evidence>
<comment type="caution">
    <text evidence="1">The sequence shown here is derived from an EMBL/GenBank/DDBJ whole genome shotgun (WGS) entry which is preliminary data.</text>
</comment>
<gene>
    <name evidence="1" type="ORF">QFZ49_004302</name>
</gene>
<keyword evidence="2" id="KW-1185">Reference proteome</keyword>
<reference evidence="1 2" key="1">
    <citation type="submission" date="2023-07" db="EMBL/GenBank/DDBJ databases">
        <title>Comparative genomics of wheat-associated soil bacteria to identify genetic determinants of phenazine resistance.</title>
        <authorList>
            <person name="Mouncey N."/>
        </authorList>
    </citation>
    <scope>NUCLEOTIDE SEQUENCE [LARGE SCALE GENOMIC DNA]</scope>
    <source>
        <strain evidence="1 2">W2I16</strain>
    </source>
</reference>